<protein>
    <submittedName>
        <fullName evidence="6">Amino acid adenylation domain-containing protein</fullName>
    </submittedName>
</protein>
<evidence type="ECO:0000256" key="4">
    <source>
        <dbReference type="SAM" id="MobiDB-lite"/>
    </source>
</evidence>
<evidence type="ECO:0000313" key="6">
    <source>
        <dbReference type="EMBL" id="TMM53766.1"/>
    </source>
</evidence>
<feature type="region of interest" description="Disordered" evidence="4">
    <location>
        <begin position="1"/>
        <end position="27"/>
    </location>
</feature>
<dbReference type="PANTHER" id="PTHR45527">
    <property type="entry name" value="NONRIBOSOMAL PEPTIDE SYNTHETASE"/>
    <property type="match status" value="1"/>
</dbReference>
<dbReference type="OrthoDB" id="9778690at2"/>
<feature type="domain" description="Carrier" evidence="5">
    <location>
        <begin position="1003"/>
        <end position="1077"/>
    </location>
</feature>
<dbReference type="InterPro" id="IPR009081">
    <property type="entry name" value="PP-bd_ACP"/>
</dbReference>
<evidence type="ECO:0000256" key="3">
    <source>
        <dbReference type="ARBA" id="ARBA00022553"/>
    </source>
</evidence>
<dbReference type="InterPro" id="IPR001242">
    <property type="entry name" value="Condensation_dom"/>
</dbReference>
<organism evidence="6 7">
    <name type="scientific">Maribacter algarum</name>
    <name type="common">ex Zhang et al. 2020</name>
    <dbReference type="NCBI Taxonomy" id="2578118"/>
    <lineage>
        <taxon>Bacteria</taxon>
        <taxon>Pseudomonadati</taxon>
        <taxon>Bacteroidota</taxon>
        <taxon>Flavobacteriia</taxon>
        <taxon>Flavobacteriales</taxon>
        <taxon>Flavobacteriaceae</taxon>
        <taxon>Maribacter</taxon>
    </lineage>
</organism>
<keyword evidence="2" id="KW-0596">Phosphopantetheine</keyword>
<name>A0A5S3PMW7_9FLAO</name>
<dbReference type="CDD" id="cd19531">
    <property type="entry name" value="LCL_NRPS-like"/>
    <property type="match status" value="1"/>
</dbReference>
<dbReference type="Gene3D" id="3.30.300.30">
    <property type="match status" value="1"/>
</dbReference>
<sequence length="1335" mass="151087">MKKEKELQKDKASLLSQWKSKNKSEAGSPKILKAPVDAVIPLSHGQRRLWFLQQLYPESPFYNYSERYVFKGKLDTEKLLKALELVCDNHDILRSTYHMEDGELFLKVEPSANIKVTHHDLSNLDETEAEESAKELMLTDAQYSFNLSKHPMVLVSLIKIHATKHALLLTLHHISTDKWSMGVLRKEWAEHYKSLCSDAVMDHLNSSIKYSDFTYWQQNQDIDSNQLNYWKEKLSGDIPYINLPTDFPKPAEPSFKGGASPTQFFTKELSTSILELAKELEVTPYVLFLSVYYTLLFRYSGQKDILIGSPVASRDQKALENLIGFFNDTVVLRTDLSPNMPFKELVKQVKQTTLDAFSNKDVPFDTLVKELKQERSLSINPFFQVMFLYHAVPKTPSFGAELTLEHGFFDAGVSKFDLTLYISEEEGILSSTFEYTSDLFEATSIDRFQEHFKNLLEGIVKNSNRSISEVPMLTEKESKFFNLQHSKVENPFADYSGIHDIISDISSKHPENIAVSYMDDKMSYKKLNDKAALQAKKILNKTKNRNEIVGLCIDRSLDMIVGMLAILKAGCAYVPIDPKYPAQRIDFMLTDAEVNIVVTHSELCHLFSNFDSHLISIDSSDSIDGIQEELPKVEENDLAYMIYTSGSTGNPKGVPITHKNIINSTGGRLEFYNTNPEVFLLMSSISFDSSKAGIFWTLCTGGNLIIAENRIEQDISRIEEVIAQNGVSHTLMLPSLYNLILEHGNTSKLKSLDTVMVAGEACPVSLCAAHFEKFDAVELYNEYGPTEATVWCIAHKIVKEHLTATVPLGKAVANAEIYLLDEFLNRVPLGAVGEIYVGGVGLSGEYYKRPELTLKAYVENPFGNSPKDKLYKTGDLGRYRSDGTIEFLGRSDQQVKIRGYRIEIDEIERTIQEYNDLKRVVVLVETFGDNDSKRLAGYVTADVNLDVKELKTYLKDRLPDYMVPSLIIQVEEITTLPNGKIDKLGLQKLRIEESVLNSEELILPANDLESKLLDLWKEVLQMDTISTDDNFFDLGGDSILSIQFISKAKKEGMLLSPNQIFDYQTISKLADFLASKKTQDQEWDYLVALRKEGSKNPLFCIHAGGGHIFFYNVLTKHIDANRPIYAIQASGVYAEKGIHESIEQMATDYLRAMRNLQPEGPYNIMVYCFSVAVGHQMAKQLSEQGQVANLIVMDTMADPWNLNTPKRLKMRVKGFLKRSLRNPVKTLVAMVSTRWVHYKSRFSKARATPEEKALLEMNANLGKICKVYDWNPVSGQVAIILTDKEEESINTEIVESWQTLVSGEVKVARTKGAHINLFEEPDVKEVSARIDEFSV</sequence>
<reference evidence="6 7" key="1">
    <citation type="submission" date="2019-05" db="EMBL/GenBank/DDBJ databases">
        <authorList>
            <person name="Zhang J.-Y."/>
            <person name="Feg X."/>
            <person name="Du Z.-J."/>
        </authorList>
    </citation>
    <scope>NUCLEOTIDE SEQUENCE [LARGE SCALE GENOMIC DNA]</scope>
    <source>
        <strain evidence="6 7">RZ26</strain>
    </source>
</reference>
<dbReference type="PANTHER" id="PTHR45527:SF1">
    <property type="entry name" value="FATTY ACID SYNTHASE"/>
    <property type="match status" value="1"/>
</dbReference>
<dbReference type="SUPFAM" id="SSF47336">
    <property type="entry name" value="ACP-like"/>
    <property type="match status" value="1"/>
</dbReference>
<dbReference type="Pfam" id="PF00975">
    <property type="entry name" value="Thioesterase"/>
    <property type="match status" value="1"/>
</dbReference>
<dbReference type="Pfam" id="PF00668">
    <property type="entry name" value="Condensation"/>
    <property type="match status" value="1"/>
</dbReference>
<dbReference type="InterPro" id="IPR023213">
    <property type="entry name" value="CAT-like_dom_sf"/>
</dbReference>
<dbReference type="PROSITE" id="PS50075">
    <property type="entry name" value="CARRIER"/>
    <property type="match status" value="1"/>
</dbReference>
<dbReference type="Gene3D" id="3.40.50.980">
    <property type="match status" value="2"/>
</dbReference>
<dbReference type="InterPro" id="IPR000873">
    <property type="entry name" value="AMP-dep_synth/lig_dom"/>
</dbReference>
<dbReference type="GO" id="GO:0044550">
    <property type="term" value="P:secondary metabolite biosynthetic process"/>
    <property type="evidence" value="ECO:0007669"/>
    <property type="project" value="TreeGrafter"/>
</dbReference>
<comment type="caution">
    <text evidence="6">The sequence shown here is derived from an EMBL/GenBank/DDBJ whole genome shotgun (WGS) entry which is preliminary data.</text>
</comment>
<keyword evidence="7" id="KW-1185">Reference proteome</keyword>
<feature type="compositionally biased region" description="Basic and acidic residues" evidence="4">
    <location>
        <begin position="1"/>
        <end position="12"/>
    </location>
</feature>
<dbReference type="GO" id="GO:0005829">
    <property type="term" value="C:cytosol"/>
    <property type="evidence" value="ECO:0007669"/>
    <property type="project" value="TreeGrafter"/>
</dbReference>
<dbReference type="InterPro" id="IPR045851">
    <property type="entry name" value="AMP-bd_C_sf"/>
</dbReference>
<evidence type="ECO:0000256" key="2">
    <source>
        <dbReference type="ARBA" id="ARBA00022450"/>
    </source>
</evidence>
<dbReference type="Proteomes" id="UP000310314">
    <property type="component" value="Unassembled WGS sequence"/>
</dbReference>
<dbReference type="Pfam" id="PF00501">
    <property type="entry name" value="AMP-binding"/>
    <property type="match status" value="1"/>
</dbReference>
<evidence type="ECO:0000256" key="1">
    <source>
        <dbReference type="ARBA" id="ARBA00001957"/>
    </source>
</evidence>
<dbReference type="SUPFAM" id="SSF53474">
    <property type="entry name" value="alpha/beta-Hydrolases"/>
    <property type="match status" value="1"/>
</dbReference>
<dbReference type="InterPro" id="IPR020845">
    <property type="entry name" value="AMP-binding_CS"/>
</dbReference>
<dbReference type="InterPro" id="IPR010071">
    <property type="entry name" value="AA_adenyl_dom"/>
</dbReference>
<dbReference type="Gene3D" id="2.30.38.10">
    <property type="entry name" value="Luciferase, Domain 3"/>
    <property type="match status" value="1"/>
</dbReference>
<keyword evidence="3" id="KW-0597">Phosphoprotein</keyword>
<dbReference type="EMBL" id="VATY01000004">
    <property type="protein sequence ID" value="TMM53766.1"/>
    <property type="molecule type" value="Genomic_DNA"/>
</dbReference>
<dbReference type="Gene3D" id="3.30.559.30">
    <property type="entry name" value="Nonribosomal peptide synthetase, condensation domain"/>
    <property type="match status" value="1"/>
</dbReference>
<dbReference type="SUPFAM" id="SSF52777">
    <property type="entry name" value="CoA-dependent acyltransferases"/>
    <property type="match status" value="2"/>
</dbReference>
<dbReference type="NCBIfam" id="TIGR01733">
    <property type="entry name" value="AA-adenyl-dom"/>
    <property type="match status" value="1"/>
</dbReference>
<accession>A0A5S3PMW7</accession>
<comment type="cofactor">
    <cofactor evidence="1">
        <name>pantetheine 4'-phosphate</name>
        <dbReference type="ChEBI" id="CHEBI:47942"/>
    </cofactor>
</comment>
<dbReference type="Gene3D" id="1.10.1200.10">
    <property type="entry name" value="ACP-like"/>
    <property type="match status" value="1"/>
</dbReference>
<dbReference type="Gene3D" id="3.40.50.1820">
    <property type="entry name" value="alpha/beta hydrolase"/>
    <property type="match status" value="1"/>
</dbReference>
<dbReference type="Gene3D" id="3.30.559.10">
    <property type="entry name" value="Chloramphenicol acetyltransferase-like domain"/>
    <property type="match status" value="1"/>
</dbReference>
<dbReference type="GO" id="GO:0043041">
    <property type="term" value="P:amino acid activation for nonribosomal peptide biosynthetic process"/>
    <property type="evidence" value="ECO:0007669"/>
    <property type="project" value="TreeGrafter"/>
</dbReference>
<dbReference type="Pfam" id="PF00550">
    <property type="entry name" value="PP-binding"/>
    <property type="match status" value="1"/>
</dbReference>
<dbReference type="InterPro" id="IPR029058">
    <property type="entry name" value="AB_hydrolase_fold"/>
</dbReference>
<dbReference type="PROSITE" id="PS00455">
    <property type="entry name" value="AMP_BINDING"/>
    <property type="match status" value="1"/>
</dbReference>
<proteinExistence type="predicted"/>
<dbReference type="GO" id="GO:0003824">
    <property type="term" value="F:catalytic activity"/>
    <property type="evidence" value="ECO:0007669"/>
    <property type="project" value="InterPro"/>
</dbReference>
<evidence type="ECO:0000259" key="5">
    <source>
        <dbReference type="PROSITE" id="PS50075"/>
    </source>
</evidence>
<dbReference type="SUPFAM" id="SSF56801">
    <property type="entry name" value="Acetyl-CoA synthetase-like"/>
    <property type="match status" value="1"/>
</dbReference>
<dbReference type="InterPro" id="IPR020806">
    <property type="entry name" value="PKS_PP-bd"/>
</dbReference>
<dbReference type="FunFam" id="3.40.50.980:FF:000001">
    <property type="entry name" value="Non-ribosomal peptide synthetase"/>
    <property type="match status" value="1"/>
</dbReference>
<evidence type="ECO:0000313" key="7">
    <source>
        <dbReference type="Proteomes" id="UP000310314"/>
    </source>
</evidence>
<dbReference type="GO" id="GO:0031177">
    <property type="term" value="F:phosphopantetheine binding"/>
    <property type="evidence" value="ECO:0007669"/>
    <property type="project" value="InterPro"/>
</dbReference>
<dbReference type="InterPro" id="IPR036736">
    <property type="entry name" value="ACP-like_sf"/>
</dbReference>
<dbReference type="CDD" id="cd05930">
    <property type="entry name" value="A_NRPS"/>
    <property type="match status" value="1"/>
</dbReference>
<dbReference type="InterPro" id="IPR001031">
    <property type="entry name" value="Thioesterase"/>
</dbReference>
<dbReference type="SMART" id="SM00823">
    <property type="entry name" value="PKS_PP"/>
    <property type="match status" value="1"/>
</dbReference>
<gene>
    <name evidence="6" type="ORF">FEE95_17865</name>
</gene>
<dbReference type="RefSeq" id="WP_138659390.1">
    <property type="nucleotide sequence ID" value="NZ_VATY01000004.1"/>
</dbReference>
<dbReference type="FunFam" id="1.10.1200.10:FF:000005">
    <property type="entry name" value="Nonribosomal peptide synthetase 1"/>
    <property type="match status" value="1"/>
</dbReference>